<dbReference type="EMBL" id="JAWJEJ010000001">
    <property type="protein sequence ID" value="MDV3455914.1"/>
    <property type="molecule type" value="Genomic_DNA"/>
</dbReference>
<evidence type="ECO:0000313" key="5">
    <source>
        <dbReference type="EMBL" id="MDV3455914.1"/>
    </source>
</evidence>
<keyword evidence="4" id="KW-0479">Metal-binding</keyword>
<accession>A0ABU3Y3F9</accession>
<dbReference type="InterPro" id="IPR036412">
    <property type="entry name" value="HAD-like_sf"/>
</dbReference>
<dbReference type="Proteomes" id="UP001273531">
    <property type="component" value="Unassembled WGS sequence"/>
</dbReference>
<keyword evidence="3 4" id="KW-0378">Hydrolase</keyword>
<comment type="catalytic activity">
    <reaction evidence="4">
        <text>alpha,alpha-trehalose 6-phosphate + H2O = alpha,alpha-trehalose + phosphate</text>
        <dbReference type="Rhea" id="RHEA:23420"/>
        <dbReference type="ChEBI" id="CHEBI:15377"/>
        <dbReference type="ChEBI" id="CHEBI:16551"/>
        <dbReference type="ChEBI" id="CHEBI:43474"/>
        <dbReference type="ChEBI" id="CHEBI:58429"/>
        <dbReference type="EC" id="3.1.3.12"/>
    </reaction>
</comment>
<dbReference type="InterPro" id="IPR023214">
    <property type="entry name" value="HAD_sf"/>
</dbReference>
<dbReference type="InterPro" id="IPR003337">
    <property type="entry name" value="Trehalose_PPase"/>
</dbReference>
<gene>
    <name evidence="5" type="primary">otsB</name>
    <name evidence="5" type="ORF">RZN05_02885</name>
</gene>
<comment type="caution">
    <text evidence="5">The sequence shown here is derived from an EMBL/GenBank/DDBJ whole genome shotgun (WGS) entry which is preliminary data.</text>
</comment>
<keyword evidence="4" id="KW-0460">Magnesium</keyword>
<evidence type="ECO:0000256" key="2">
    <source>
        <dbReference type="ARBA" id="ARBA00008770"/>
    </source>
</evidence>
<reference evidence="5 6" key="1">
    <citation type="submission" date="2023-10" db="EMBL/GenBank/DDBJ databases">
        <title>Sphingomonas sp. HF-S4 16S ribosomal RNA gene Genome sequencing and assembly.</title>
        <authorList>
            <person name="Lee H."/>
        </authorList>
    </citation>
    <scope>NUCLEOTIDE SEQUENCE [LARGE SCALE GENOMIC DNA]</scope>
    <source>
        <strain evidence="5 6">HF-S4</strain>
    </source>
</reference>
<dbReference type="RefSeq" id="WP_317225119.1">
    <property type="nucleotide sequence ID" value="NZ_JAWJEJ010000001.1"/>
</dbReference>
<keyword evidence="6" id="KW-1185">Reference proteome</keyword>
<evidence type="ECO:0000256" key="3">
    <source>
        <dbReference type="ARBA" id="ARBA00022801"/>
    </source>
</evidence>
<dbReference type="GO" id="GO:0004805">
    <property type="term" value="F:trehalose-phosphatase activity"/>
    <property type="evidence" value="ECO:0007669"/>
    <property type="project" value="UniProtKB-EC"/>
</dbReference>
<dbReference type="Pfam" id="PF02358">
    <property type="entry name" value="Trehalose_PPase"/>
    <property type="match status" value="1"/>
</dbReference>
<dbReference type="Gene3D" id="3.30.70.1020">
    <property type="entry name" value="Trehalose-6-phosphate phosphatase related protein, domain 2"/>
    <property type="match status" value="1"/>
</dbReference>
<dbReference type="NCBIfam" id="TIGR01484">
    <property type="entry name" value="HAD-SF-IIB"/>
    <property type="match status" value="1"/>
</dbReference>
<evidence type="ECO:0000256" key="4">
    <source>
        <dbReference type="RuleBase" id="RU361117"/>
    </source>
</evidence>
<dbReference type="PANTHER" id="PTHR43768">
    <property type="entry name" value="TREHALOSE 6-PHOSPHATE PHOSPHATASE"/>
    <property type="match status" value="1"/>
</dbReference>
<dbReference type="PANTHER" id="PTHR43768:SF3">
    <property type="entry name" value="TREHALOSE 6-PHOSPHATE PHOSPHATASE"/>
    <property type="match status" value="1"/>
</dbReference>
<dbReference type="NCBIfam" id="TIGR00685">
    <property type="entry name" value="T6PP"/>
    <property type="match status" value="1"/>
</dbReference>
<evidence type="ECO:0000256" key="1">
    <source>
        <dbReference type="ARBA" id="ARBA00005199"/>
    </source>
</evidence>
<name>A0ABU3Y3F9_9SPHN</name>
<evidence type="ECO:0000313" key="6">
    <source>
        <dbReference type="Proteomes" id="UP001273531"/>
    </source>
</evidence>
<dbReference type="InterPro" id="IPR044651">
    <property type="entry name" value="OTSB-like"/>
</dbReference>
<comment type="similarity">
    <text evidence="2 4">Belongs to the trehalose phosphatase family.</text>
</comment>
<comment type="cofactor">
    <cofactor evidence="4">
        <name>Mg(2+)</name>
        <dbReference type="ChEBI" id="CHEBI:18420"/>
    </cofactor>
</comment>
<sequence length="251" mass="26507">MLQSISPDRLPPLELLDGASLFLDFDGTLVELADRPDAVAVDQRLRGLMHRLLDRLDGRVALISGRPADQVRTLFGEPVLTVVGSHGMEFRFADGREVQAARPEGLPAALDAMHALAARSPGVLVEDKPLGAALHFRQAPEQEAACQALAAQLAQAHGMYLQPGKMMIEVRAAGGDKGAALHQLMSEPKLASTRPLFMGDDHTDEPGFAAAEALGGAGILVGPARASAARYRLADVEAVLSWLEAATGQTA</sequence>
<dbReference type="SUPFAM" id="SSF56784">
    <property type="entry name" value="HAD-like"/>
    <property type="match status" value="1"/>
</dbReference>
<dbReference type="Gene3D" id="3.40.50.1000">
    <property type="entry name" value="HAD superfamily/HAD-like"/>
    <property type="match status" value="1"/>
</dbReference>
<comment type="pathway">
    <text evidence="1 4">Glycan biosynthesis; trehalose biosynthesis.</text>
</comment>
<proteinExistence type="inferred from homology"/>
<dbReference type="EC" id="3.1.3.12" evidence="4"/>
<dbReference type="InterPro" id="IPR006379">
    <property type="entry name" value="HAD-SF_hydro_IIB"/>
</dbReference>
<organism evidence="5 6">
    <name type="scientific">Sphingomonas agrestis</name>
    <dbReference type="NCBI Taxonomy" id="3080540"/>
    <lineage>
        <taxon>Bacteria</taxon>
        <taxon>Pseudomonadati</taxon>
        <taxon>Pseudomonadota</taxon>
        <taxon>Alphaproteobacteria</taxon>
        <taxon>Sphingomonadales</taxon>
        <taxon>Sphingomonadaceae</taxon>
        <taxon>Sphingomonas</taxon>
    </lineage>
</organism>
<comment type="function">
    <text evidence="4">Removes the phosphate from trehalose 6-phosphate to produce free trehalose.</text>
</comment>
<protein>
    <recommendedName>
        <fullName evidence="4">Trehalose 6-phosphate phosphatase</fullName>
        <ecNumber evidence="4">3.1.3.12</ecNumber>
    </recommendedName>
</protein>